<evidence type="ECO:0000313" key="1">
    <source>
        <dbReference type="EMBL" id="CAI9914418.1"/>
    </source>
</evidence>
<reference evidence="2 3" key="2">
    <citation type="submission" date="2024-07" db="EMBL/GenBank/DDBJ databases">
        <authorList>
            <person name="Akdeniz Z."/>
        </authorList>
    </citation>
    <scope>NUCLEOTIDE SEQUENCE [LARGE SCALE GENOMIC DNA]</scope>
</reference>
<accession>A0AA86N7X8</accession>
<evidence type="ECO:0000313" key="2">
    <source>
        <dbReference type="EMBL" id="CAL6095689.1"/>
    </source>
</evidence>
<dbReference type="AlphaFoldDB" id="A0AA86N7X8"/>
<comment type="caution">
    <text evidence="1">The sequence shown here is derived from an EMBL/GenBank/DDBJ whole genome shotgun (WGS) entry which is preliminary data.</text>
</comment>
<gene>
    <name evidence="1" type="ORF">HINF_LOCUS2063</name>
    <name evidence="2" type="ORF">HINF_LOCUS68070</name>
</gene>
<dbReference type="Proteomes" id="UP001642409">
    <property type="component" value="Unassembled WGS sequence"/>
</dbReference>
<sequence>MIYSSLYLVIQSPFSRIQQSILDLIYLHLIVVRAEQDDSKTSLAFEVKCCWSASEDAFVEYFFHVCHQLFVNFLIKLLVLSAVLRDVDESPQLQALTMHQLKRRSQSLFGMSNFAQHRIFFEIVLVLPVVSPFFQNLNLKSLRCQICYRNWGDCTRIFPYLLPNAFLCTNKSSRLVDSLLDFFGSCDYDHVIYKPQSEFI</sequence>
<organism evidence="1">
    <name type="scientific">Hexamita inflata</name>
    <dbReference type="NCBI Taxonomy" id="28002"/>
    <lineage>
        <taxon>Eukaryota</taxon>
        <taxon>Metamonada</taxon>
        <taxon>Diplomonadida</taxon>
        <taxon>Hexamitidae</taxon>
        <taxon>Hexamitinae</taxon>
        <taxon>Hexamita</taxon>
    </lineage>
</organism>
<dbReference type="EMBL" id="CAXDID020000478">
    <property type="protein sequence ID" value="CAL6095689.1"/>
    <property type="molecule type" value="Genomic_DNA"/>
</dbReference>
<proteinExistence type="predicted"/>
<protein>
    <submittedName>
        <fullName evidence="2">Hypothetical_protein</fullName>
    </submittedName>
</protein>
<dbReference type="EMBL" id="CATOUU010000050">
    <property type="protein sequence ID" value="CAI9914418.1"/>
    <property type="molecule type" value="Genomic_DNA"/>
</dbReference>
<keyword evidence="3" id="KW-1185">Reference proteome</keyword>
<name>A0AA86N7X8_9EUKA</name>
<reference evidence="1" key="1">
    <citation type="submission" date="2023-06" db="EMBL/GenBank/DDBJ databases">
        <authorList>
            <person name="Kurt Z."/>
        </authorList>
    </citation>
    <scope>NUCLEOTIDE SEQUENCE</scope>
</reference>
<evidence type="ECO:0000313" key="3">
    <source>
        <dbReference type="Proteomes" id="UP001642409"/>
    </source>
</evidence>